<comment type="caution">
    <text evidence="1">The sequence shown here is derived from an EMBL/GenBank/DDBJ whole genome shotgun (WGS) entry which is preliminary data.</text>
</comment>
<gene>
    <name evidence="1" type="ORF">EV130_110177</name>
</gene>
<dbReference type="OrthoDB" id="8450994at2"/>
<dbReference type="AlphaFoldDB" id="A0A4R3QIY9"/>
<evidence type="ECO:0000313" key="1">
    <source>
        <dbReference type="EMBL" id="TCU21833.1"/>
    </source>
</evidence>
<organism evidence="1 2">
    <name type="scientific">Rhizobium azibense</name>
    <dbReference type="NCBI Taxonomy" id="1136135"/>
    <lineage>
        <taxon>Bacteria</taxon>
        <taxon>Pseudomonadati</taxon>
        <taxon>Pseudomonadota</taxon>
        <taxon>Alphaproteobacteria</taxon>
        <taxon>Hyphomicrobiales</taxon>
        <taxon>Rhizobiaceae</taxon>
        <taxon>Rhizobium/Agrobacterium group</taxon>
        <taxon>Rhizobium</taxon>
    </lineage>
</organism>
<protein>
    <submittedName>
        <fullName evidence="1">Uncharacterized protein</fullName>
    </submittedName>
</protein>
<sequence>MRDELRDSLWRYDAMTGIVDWSNPDDPGREERDLAAYGRDYGLIRYPDGKDYTCYARIVRFLTEVCGHSYEEALEALIEHIREQPSMPRTGLDAEADARAIRARGGNIIEALLSLKIGRLIAGDDPEAVEFNWRVARTLTRLTNGTGKDYGNDR</sequence>
<dbReference type="RefSeq" id="WP_132661764.1">
    <property type="nucleotide sequence ID" value="NZ_SMBJ01000010.1"/>
</dbReference>
<keyword evidence="2" id="KW-1185">Reference proteome</keyword>
<dbReference type="Proteomes" id="UP000295547">
    <property type="component" value="Unassembled WGS sequence"/>
</dbReference>
<accession>A0A4R3QIY9</accession>
<evidence type="ECO:0000313" key="2">
    <source>
        <dbReference type="Proteomes" id="UP000295547"/>
    </source>
</evidence>
<dbReference type="EMBL" id="SMBJ01000010">
    <property type="protein sequence ID" value="TCU21833.1"/>
    <property type="molecule type" value="Genomic_DNA"/>
</dbReference>
<name>A0A4R3QIY9_9HYPH</name>
<reference evidence="1 2" key="1">
    <citation type="submission" date="2019-03" db="EMBL/GenBank/DDBJ databases">
        <title>Genomic Encyclopedia of Type Strains, Phase IV (KMG-V): Genome sequencing to study the core and pangenomes of soil and plant-associated prokaryotes.</title>
        <authorList>
            <person name="Whitman W."/>
        </authorList>
    </citation>
    <scope>NUCLEOTIDE SEQUENCE [LARGE SCALE GENOMIC DNA]</scope>
    <source>
        <strain evidence="1 2">Gr42</strain>
    </source>
</reference>
<proteinExistence type="predicted"/>